<organism evidence="1 2">
    <name type="scientific">Candidatus Abyssobacteria bacterium SURF_17</name>
    <dbReference type="NCBI Taxonomy" id="2093361"/>
    <lineage>
        <taxon>Bacteria</taxon>
        <taxon>Pseudomonadati</taxon>
        <taxon>Candidatus Hydrogenedentota</taxon>
        <taxon>Candidatus Abyssobacteria</taxon>
    </lineage>
</organism>
<evidence type="ECO:0000313" key="1">
    <source>
        <dbReference type="EMBL" id="RJP65937.1"/>
    </source>
</evidence>
<proteinExistence type="predicted"/>
<protein>
    <submittedName>
        <fullName evidence="1">Uncharacterized protein</fullName>
    </submittedName>
</protein>
<dbReference type="EMBL" id="QZKI01000121">
    <property type="protein sequence ID" value="RJP65937.1"/>
    <property type="molecule type" value="Genomic_DNA"/>
</dbReference>
<reference evidence="1 2" key="1">
    <citation type="journal article" date="2017" name="ISME J.">
        <title>Energy and carbon metabolisms in a deep terrestrial subsurface fluid microbial community.</title>
        <authorList>
            <person name="Momper L."/>
            <person name="Jungbluth S.P."/>
            <person name="Lee M.D."/>
            <person name="Amend J.P."/>
        </authorList>
    </citation>
    <scope>NUCLEOTIDE SEQUENCE [LARGE SCALE GENOMIC DNA]</scope>
    <source>
        <strain evidence="1">SURF_17</strain>
    </source>
</reference>
<dbReference type="Proteomes" id="UP000285961">
    <property type="component" value="Unassembled WGS sequence"/>
</dbReference>
<name>A0A419ERA9_9BACT</name>
<dbReference type="AlphaFoldDB" id="A0A419ERA9"/>
<comment type="caution">
    <text evidence="1">The sequence shown here is derived from an EMBL/GenBank/DDBJ whole genome shotgun (WGS) entry which is preliminary data.</text>
</comment>
<gene>
    <name evidence="1" type="ORF">C4532_17075</name>
</gene>
<sequence length="76" mass="8666">MSYEYASEDGSIGAYVVGLDIRRWFIGPHVVGATRWVARATDILQEVRSARKALLDRNSLEHSRGRSRTTLTMWPM</sequence>
<accession>A0A419ERA9</accession>
<evidence type="ECO:0000313" key="2">
    <source>
        <dbReference type="Proteomes" id="UP000285961"/>
    </source>
</evidence>